<dbReference type="EMBL" id="BPVZ01000138">
    <property type="protein sequence ID" value="GKV40062.1"/>
    <property type="molecule type" value="Genomic_DNA"/>
</dbReference>
<dbReference type="AlphaFoldDB" id="A0AAV5LUC8"/>
<protein>
    <submittedName>
        <fullName evidence="1">Uncharacterized protein</fullName>
    </submittedName>
</protein>
<gene>
    <name evidence="1" type="ORF">SLEP1_g47738</name>
</gene>
<keyword evidence="2" id="KW-1185">Reference proteome</keyword>
<dbReference type="Proteomes" id="UP001054252">
    <property type="component" value="Unassembled WGS sequence"/>
</dbReference>
<proteinExistence type="predicted"/>
<reference evidence="1 2" key="1">
    <citation type="journal article" date="2021" name="Commun. Biol.">
        <title>The genome of Shorea leprosula (Dipterocarpaceae) highlights the ecological relevance of drought in aseasonal tropical rainforests.</title>
        <authorList>
            <person name="Ng K.K.S."/>
            <person name="Kobayashi M.J."/>
            <person name="Fawcett J.A."/>
            <person name="Hatakeyama M."/>
            <person name="Paape T."/>
            <person name="Ng C.H."/>
            <person name="Ang C.C."/>
            <person name="Tnah L.H."/>
            <person name="Lee C.T."/>
            <person name="Nishiyama T."/>
            <person name="Sese J."/>
            <person name="O'Brien M.J."/>
            <person name="Copetti D."/>
            <person name="Mohd Noor M.I."/>
            <person name="Ong R.C."/>
            <person name="Putra M."/>
            <person name="Sireger I.Z."/>
            <person name="Indrioko S."/>
            <person name="Kosugi Y."/>
            <person name="Izuno A."/>
            <person name="Isagi Y."/>
            <person name="Lee S.L."/>
            <person name="Shimizu K.K."/>
        </authorList>
    </citation>
    <scope>NUCLEOTIDE SEQUENCE [LARGE SCALE GENOMIC DNA]</scope>
    <source>
        <strain evidence="1">214</strain>
    </source>
</reference>
<sequence>MVDSPSCTCCLILTLKYEIGPILSRISWPMGNGMGHSYRLVFFQRTCHNLGPFCGCMEFGIPHRTESIPSAVVLRSQCILHLCSFRWSSGAWQPKQEQGA</sequence>
<comment type="caution">
    <text evidence="1">The sequence shown here is derived from an EMBL/GenBank/DDBJ whole genome shotgun (WGS) entry which is preliminary data.</text>
</comment>
<evidence type="ECO:0000313" key="2">
    <source>
        <dbReference type="Proteomes" id="UP001054252"/>
    </source>
</evidence>
<name>A0AAV5LUC8_9ROSI</name>
<evidence type="ECO:0000313" key="1">
    <source>
        <dbReference type="EMBL" id="GKV40062.1"/>
    </source>
</evidence>
<organism evidence="1 2">
    <name type="scientific">Rubroshorea leprosula</name>
    <dbReference type="NCBI Taxonomy" id="152421"/>
    <lineage>
        <taxon>Eukaryota</taxon>
        <taxon>Viridiplantae</taxon>
        <taxon>Streptophyta</taxon>
        <taxon>Embryophyta</taxon>
        <taxon>Tracheophyta</taxon>
        <taxon>Spermatophyta</taxon>
        <taxon>Magnoliopsida</taxon>
        <taxon>eudicotyledons</taxon>
        <taxon>Gunneridae</taxon>
        <taxon>Pentapetalae</taxon>
        <taxon>rosids</taxon>
        <taxon>malvids</taxon>
        <taxon>Malvales</taxon>
        <taxon>Dipterocarpaceae</taxon>
        <taxon>Rubroshorea</taxon>
    </lineage>
</organism>
<accession>A0AAV5LUC8</accession>